<dbReference type="AlphaFoldDB" id="A0A1I7AEM8"/>
<dbReference type="InterPro" id="IPR007474">
    <property type="entry name" value="ApaG_domain"/>
</dbReference>
<dbReference type="OrthoDB" id="9795226at2"/>
<organism evidence="2 3">
    <name type="scientific">Lishizhenia tianjinensis</name>
    <dbReference type="NCBI Taxonomy" id="477690"/>
    <lineage>
        <taxon>Bacteria</taxon>
        <taxon>Pseudomonadati</taxon>
        <taxon>Bacteroidota</taxon>
        <taxon>Flavobacteriia</taxon>
        <taxon>Flavobacteriales</taxon>
        <taxon>Crocinitomicaceae</taxon>
        <taxon>Lishizhenia</taxon>
    </lineage>
</organism>
<dbReference type="InterPro" id="IPR036767">
    <property type="entry name" value="ApaG_sf"/>
</dbReference>
<dbReference type="InterPro" id="IPR050718">
    <property type="entry name" value="ApaG-like"/>
</dbReference>
<protein>
    <submittedName>
        <fullName evidence="2">ApaG protein</fullName>
    </submittedName>
</protein>
<gene>
    <name evidence="2" type="ORF">SAMN05216474_2008</name>
</gene>
<dbReference type="Proteomes" id="UP000236454">
    <property type="component" value="Unassembled WGS sequence"/>
</dbReference>
<dbReference type="RefSeq" id="WP_090249017.1">
    <property type="nucleotide sequence ID" value="NZ_FPAS01000003.1"/>
</dbReference>
<evidence type="ECO:0000313" key="3">
    <source>
        <dbReference type="Proteomes" id="UP000236454"/>
    </source>
</evidence>
<dbReference type="EMBL" id="FPAS01000003">
    <property type="protein sequence ID" value="SFT73353.1"/>
    <property type="molecule type" value="Genomic_DNA"/>
</dbReference>
<evidence type="ECO:0000313" key="2">
    <source>
        <dbReference type="EMBL" id="SFT73353.1"/>
    </source>
</evidence>
<reference evidence="2 3" key="1">
    <citation type="submission" date="2016-10" db="EMBL/GenBank/DDBJ databases">
        <authorList>
            <person name="de Groot N.N."/>
        </authorList>
    </citation>
    <scope>NUCLEOTIDE SEQUENCE [LARGE SCALE GENOMIC DNA]</scope>
    <source>
        <strain evidence="2 3">CGMCC 1.7005</strain>
    </source>
</reference>
<keyword evidence="3" id="KW-1185">Reference proteome</keyword>
<dbReference type="PANTHER" id="PTHR47191:SF2">
    <property type="entry name" value="OS05G0170800 PROTEIN"/>
    <property type="match status" value="1"/>
</dbReference>
<dbReference type="PROSITE" id="PS51087">
    <property type="entry name" value="APAG"/>
    <property type="match status" value="1"/>
</dbReference>
<proteinExistence type="predicted"/>
<accession>A0A1I7AEM8</accession>
<dbReference type="Gene3D" id="2.60.40.1470">
    <property type="entry name" value="ApaG domain"/>
    <property type="match status" value="1"/>
</dbReference>
<dbReference type="STRING" id="477690.SAMN05216474_2008"/>
<dbReference type="NCBIfam" id="NF003967">
    <property type="entry name" value="PRK05461.1"/>
    <property type="match status" value="1"/>
</dbReference>
<sequence>MNTAINSGVKISVSTQFRPDLSRVYQSVYFFTYKVEIENRNPFAVQLLSRFWRIFDSLDELRTVQGEGVIGEQPILEPGEVYTYSSGCDFVSELGSMSGYYIFQRLDTHKLLQVDVPKFDMIYLGRVN</sequence>
<dbReference type="Pfam" id="PF04379">
    <property type="entry name" value="DUF525"/>
    <property type="match status" value="1"/>
</dbReference>
<name>A0A1I7AEM8_9FLAO</name>
<dbReference type="SUPFAM" id="SSF110069">
    <property type="entry name" value="ApaG-like"/>
    <property type="match status" value="1"/>
</dbReference>
<feature type="domain" description="ApaG" evidence="1">
    <location>
        <begin position="3"/>
        <end position="128"/>
    </location>
</feature>
<evidence type="ECO:0000259" key="1">
    <source>
        <dbReference type="PROSITE" id="PS51087"/>
    </source>
</evidence>
<dbReference type="PANTHER" id="PTHR47191">
    <property type="entry name" value="OS05G0170800 PROTEIN"/>
    <property type="match status" value="1"/>
</dbReference>